<reference evidence="1 2" key="1">
    <citation type="submission" date="2014-07" db="EMBL/GenBank/DDBJ databases">
        <title>Methanogenic archaea and the global carbon cycle.</title>
        <authorList>
            <person name="Henriksen J.R."/>
            <person name="Luke J."/>
            <person name="Reinhart S."/>
            <person name="Benedict M.N."/>
            <person name="Youngblut N.D."/>
            <person name="Metcalf M.E."/>
            <person name="Whitaker R.J."/>
            <person name="Metcalf W.W."/>
        </authorList>
    </citation>
    <scope>NUCLEOTIDE SEQUENCE [LARGE SCALE GENOMIC DNA]</scope>
    <source>
        <strain evidence="1 2">HI350</strain>
    </source>
</reference>
<evidence type="ECO:0000313" key="1">
    <source>
        <dbReference type="EMBL" id="AKB32966.1"/>
    </source>
</evidence>
<name>A0A0E3LB12_9EURY</name>
<dbReference type="Proteomes" id="UP000033092">
    <property type="component" value="Chromosome"/>
</dbReference>
<organism evidence="1 2">
    <name type="scientific">Methanosarcina siciliae HI350</name>
    <dbReference type="NCBI Taxonomy" id="1434119"/>
    <lineage>
        <taxon>Archaea</taxon>
        <taxon>Methanobacteriati</taxon>
        <taxon>Methanobacteriota</taxon>
        <taxon>Stenosarchaea group</taxon>
        <taxon>Methanomicrobia</taxon>
        <taxon>Methanosarcinales</taxon>
        <taxon>Methanosarcinaceae</taxon>
        <taxon>Methanosarcina</taxon>
    </lineage>
</organism>
<evidence type="ECO:0000313" key="2">
    <source>
        <dbReference type="Proteomes" id="UP000033092"/>
    </source>
</evidence>
<sequence length="58" mass="6833">MRLLNIMKEKGILKDYTVESLLLELEKIKKIELENGESIVTELTRKQREIMEKLNLCA</sequence>
<dbReference type="EMBL" id="CP009507">
    <property type="protein sequence ID" value="AKB32966.1"/>
    <property type="molecule type" value="Genomic_DNA"/>
</dbReference>
<proteinExistence type="predicted"/>
<dbReference type="AlphaFoldDB" id="A0A0E3LB12"/>
<dbReference type="HOGENOM" id="CLU_3075408_0_0_2"/>
<dbReference type="PATRIC" id="fig|1434119.4.peg.2973"/>
<gene>
    <name evidence="1" type="ORF">MSSIH_2276</name>
</gene>
<accession>A0A0E3LB12</accession>
<dbReference type="KEGG" id="msz:MSSIH_2276"/>
<protein>
    <submittedName>
        <fullName evidence="1">Mobile element protein</fullName>
    </submittedName>
</protein>